<keyword evidence="2" id="KW-0472">Membrane</keyword>
<organism evidence="4 5">
    <name type="scientific">Rouxiella silvae</name>
    <dbReference type="NCBI Taxonomy" id="1646373"/>
    <lineage>
        <taxon>Bacteria</taxon>
        <taxon>Pseudomonadati</taxon>
        <taxon>Pseudomonadota</taxon>
        <taxon>Gammaproteobacteria</taxon>
        <taxon>Enterobacterales</taxon>
        <taxon>Yersiniaceae</taxon>
        <taxon>Rouxiella</taxon>
    </lineage>
</organism>
<dbReference type="AlphaFoldDB" id="A0AA40X410"/>
<dbReference type="Proteomes" id="UP000705283">
    <property type="component" value="Unassembled WGS sequence"/>
</dbReference>
<dbReference type="InterPro" id="IPR051715">
    <property type="entry name" value="Intimin-Invasin_domain"/>
</dbReference>
<dbReference type="PANTHER" id="PTHR39576:SF1">
    <property type="entry name" value="INVASIN"/>
    <property type="match status" value="1"/>
</dbReference>
<dbReference type="PANTHER" id="PTHR39576">
    <property type="entry name" value="ATTACHING AND EFFACING PROTEIN HOMOLOG-RELATED-RELATED"/>
    <property type="match status" value="1"/>
</dbReference>
<feature type="domain" description="Inverse autotransporter beta-domain" evidence="3">
    <location>
        <begin position="108"/>
        <end position="383"/>
    </location>
</feature>
<dbReference type="RefSeq" id="WP_194978223.1">
    <property type="nucleotide sequence ID" value="NZ_JADMKS010000005.1"/>
</dbReference>
<comment type="caution">
    <text evidence="4">The sequence shown here is derived from an EMBL/GenBank/DDBJ whole genome shotgun (WGS) entry which is preliminary data.</text>
</comment>
<dbReference type="Gene3D" id="2.40.160.160">
    <property type="entry name" value="Inverse autotransporter, beta-domain"/>
    <property type="match status" value="1"/>
</dbReference>
<feature type="transmembrane region" description="Helical" evidence="2">
    <location>
        <begin position="16"/>
        <end position="39"/>
    </location>
</feature>
<reference evidence="4" key="1">
    <citation type="submission" date="2020-11" db="EMBL/GenBank/DDBJ databases">
        <authorList>
            <person name="Lee S.D."/>
        </authorList>
    </citation>
    <scope>NUCLEOTIDE SEQUENCE</scope>
    <source>
        <strain evidence="4">SAP-2</strain>
    </source>
</reference>
<dbReference type="NCBIfam" id="NF007556">
    <property type="entry name" value="PRK10177.1"/>
    <property type="match status" value="1"/>
</dbReference>
<proteinExistence type="inferred from homology"/>
<evidence type="ECO:0000259" key="3">
    <source>
        <dbReference type="Pfam" id="PF11924"/>
    </source>
</evidence>
<sequence length="513" mass="55559">MTDVTKKNINSGRHTFCPLALSLNSAIIGIALNCVFYPLSAQAFISDSALTLNPGIDYSAPASAANSPFNSAAGEVSPNALPDLGSNVNNGLAAQSMAFETRVATTLKQFGEDSTASGSDDPLREQAETLAMQQAARLVKQETSSLLSPLGTTTINFDVTGGNLSGSSASLLSPLYLSKTLLTYSQIGIQHLSNADVSNFGLGQRWSHGAWMLGYNAFLDDDFVSELKRGSVGAEAWTDYLHFSANYYQPISGYRPESQGSATLRRMAAGYDIRTRAYLPFYRQIGATLSYEQYRGDRVDLFGDGNYQSNPSALSLGVNYTPVPLLTVSAERQQGQSGDNQDLLQLSLTYKIGVPLSQQLSSDYVADSHSLRGSRFDVVDRNNIPVLEFRQRKTLSVYLATPPWTLQPGESLPLKLDIRAVNKIQALSWQGDTQALSLTSAKTNSNPDGWTVIVPKWDDSPGANNSYRLSVTAVDSKQQNVTSNWITLTVPPPLSASSPQYNLSFDHDDNADN</sequence>
<evidence type="ECO:0000256" key="1">
    <source>
        <dbReference type="ARBA" id="ARBA00010116"/>
    </source>
</evidence>
<dbReference type="InterPro" id="IPR024519">
    <property type="entry name" value="IAT_beta"/>
</dbReference>
<keyword evidence="2" id="KW-0812">Transmembrane</keyword>
<dbReference type="EMBL" id="JADMKS010000005">
    <property type="protein sequence ID" value="MBF6637757.1"/>
    <property type="molecule type" value="Genomic_DNA"/>
</dbReference>
<dbReference type="Pfam" id="PF11924">
    <property type="entry name" value="IAT_beta"/>
    <property type="match status" value="1"/>
</dbReference>
<accession>A0AA40X410</accession>
<evidence type="ECO:0000256" key="2">
    <source>
        <dbReference type="SAM" id="Phobius"/>
    </source>
</evidence>
<protein>
    <submittedName>
        <fullName evidence="4">YchO/YchP family invasin</fullName>
    </submittedName>
</protein>
<gene>
    <name evidence="4" type="ORF">ITX54_13915</name>
</gene>
<name>A0AA40X410_9GAMM</name>
<comment type="similarity">
    <text evidence="1">Belongs to the intimin/invasin family.</text>
</comment>
<dbReference type="InterPro" id="IPR038177">
    <property type="entry name" value="IAT_beta_sf"/>
</dbReference>
<keyword evidence="2" id="KW-1133">Transmembrane helix</keyword>
<reference evidence="4" key="2">
    <citation type="submission" date="2022-09" db="EMBL/GenBank/DDBJ databases">
        <title>Rouxiella aceris sp. nov., isolated from tree sap and emended description of the genus Rhouxiella.</title>
        <authorList>
            <person name="Kim I.S."/>
        </authorList>
    </citation>
    <scope>NUCLEOTIDE SEQUENCE</scope>
    <source>
        <strain evidence="4">SAP-2</strain>
    </source>
</reference>
<evidence type="ECO:0000313" key="5">
    <source>
        <dbReference type="Proteomes" id="UP000705283"/>
    </source>
</evidence>
<evidence type="ECO:0000313" key="4">
    <source>
        <dbReference type="EMBL" id="MBF6637757.1"/>
    </source>
</evidence>
<dbReference type="GO" id="GO:0009279">
    <property type="term" value="C:cell outer membrane"/>
    <property type="evidence" value="ECO:0007669"/>
    <property type="project" value="TreeGrafter"/>
</dbReference>